<sequence length="1133" mass="114726">MARSKGKGSSSSSSAVLLKSPVPLSLRSALLNAQTSGSLLGSRGSPPLPVPFVILGSLLGNVAHVVPHGSLAFLWTCAGGSSNLMLDPVEVDVMPALLVGSNGSETTQTATSAYIAASFAIPTSKDECCFVAVTNANRAAIWPAVKLSGRQSKMRASPTVAAGVHDAVATNLSAACAFKTGRRVVVIAGDATGALRRLTVSLDAVDDDVAQTSDGRWWPLKADGTDAAAHAAHGGGGGGLIGYVGSWLTKGSTQGSRAQPATSDASPAVWMAAATTPANNHNAANVVLVTAEGAAEGWHVEETGHGATRSWSVALSGEMRRAAAEAAEAGAIDETHVWTVAAVELPGVNDVTSRRVLVVLAASAGGELEGARAQLSLHAVDVFRSGESRLAYVRRLAHGAHVFGAGGVAELRATRIVVAGSSGSGSMQSAPVVVLTPMGVPVLCSGTLHASIAPLAPPPGASSALHWGAVAVAYDDEPAAASYPWTVLSLHSGVVACASPSTSAIDAGSMQEAMPSSWSSLANAVADVHDATASASLASSGSRPLIASVAEAFAEWSDAPSEAARSAAASHASKRLRRALTTSGGVALSLFAQHAADALPKAFGASDADGDADMEVADDDVGSPSSAGAVHSLRLALDALRAKRASAEQYALFLRSAPGVSDAMSQHALAYIAELRAKIAALESLCGYHVRLAEAAAGAPSAALAPRAVSAASTEFNALDTLVLSAAKAVPGGGASAPGGAPSLPPRAAFYANASGALEALARSSAETCRGNSSTEDAIAAARALLFAFEASDAEHMEAAVAAELRVSAPTSGGAVAGMPFGAPERQLLLRWDRRSSFRAAFAALAPALSSAARANVKAMGDSAGGELSSLNRACRDVAERWLAACQAHVACCVLDSDAFGSIEEARHGWAKAKRVGLHAAARVALAQHLCRVEAASGGAAAPANVNDLVAPFLRLSREHAAWDTALACFDYAGDDASIASWLAEERAGGLGSNSTASSSCVPSSDPLEARASVPGALSRLLSPVEAVSAEAVGAESFASHVLRSRRALGRSSWCLGLHGEARHALYDALVAAERISPGGEPPLWVLGVQCQVVDGDVQENLKLRASKASTTAKADRYRAIALICEAMSDNSR</sequence>
<proteinExistence type="predicted"/>
<name>A0A830HVH5_9CHLO</name>
<evidence type="ECO:0000313" key="1">
    <source>
        <dbReference type="EMBL" id="GHP10735.1"/>
    </source>
</evidence>
<accession>A0A830HVH5</accession>
<gene>
    <name evidence="1" type="ORF">PPROV_000946600</name>
</gene>
<comment type="caution">
    <text evidence="1">The sequence shown here is derived from an EMBL/GenBank/DDBJ whole genome shotgun (WGS) entry which is preliminary data.</text>
</comment>
<organism evidence="1 2">
    <name type="scientific">Pycnococcus provasolii</name>
    <dbReference type="NCBI Taxonomy" id="41880"/>
    <lineage>
        <taxon>Eukaryota</taxon>
        <taxon>Viridiplantae</taxon>
        <taxon>Chlorophyta</taxon>
        <taxon>Pseudoscourfieldiophyceae</taxon>
        <taxon>Pseudoscourfieldiales</taxon>
        <taxon>Pycnococcaceae</taxon>
        <taxon>Pycnococcus</taxon>
    </lineage>
</organism>
<dbReference type="Proteomes" id="UP000660262">
    <property type="component" value="Unassembled WGS sequence"/>
</dbReference>
<dbReference type="EMBL" id="BNJQ01000031">
    <property type="protein sequence ID" value="GHP10735.1"/>
    <property type="molecule type" value="Genomic_DNA"/>
</dbReference>
<keyword evidence="2" id="KW-1185">Reference proteome</keyword>
<reference evidence="1" key="1">
    <citation type="submission" date="2020-10" db="EMBL/GenBank/DDBJ databases">
        <title>Unveiling of a novel bifunctional photoreceptor, Dualchrome1, isolated from a cosmopolitan green alga.</title>
        <authorList>
            <person name="Suzuki S."/>
            <person name="Kawachi M."/>
        </authorList>
    </citation>
    <scope>NUCLEOTIDE SEQUENCE</scope>
    <source>
        <strain evidence="1">NIES 2893</strain>
    </source>
</reference>
<protein>
    <submittedName>
        <fullName evidence="1">Uncharacterized protein</fullName>
    </submittedName>
</protein>
<evidence type="ECO:0000313" key="2">
    <source>
        <dbReference type="Proteomes" id="UP000660262"/>
    </source>
</evidence>
<dbReference type="AlphaFoldDB" id="A0A830HVH5"/>